<dbReference type="InterPro" id="IPR037069">
    <property type="entry name" value="AcylCoA_DH/ox_N_sf"/>
</dbReference>
<evidence type="ECO:0000313" key="16">
    <source>
        <dbReference type="Proteomes" id="UP000600449"/>
    </source>
</evidence>
<comment type="cofactor">
    <cofactor evidence="1 10">
        <name>FAD</name>
        <dbReference type="ChEBI" id="CHEBI:57692"/>
    </cofactor>
</comment>
<dbReference type="Pfam" id="PF12806">
    <property type="entry name" value="Acyl-CoA_dh_C"/>
    <property type="match status" value="1"/>
</dbReference>
<dbReference type="InterPro" id="IPR025878">
    <property type="entry name" value="Acyl-CoA_dh-like_C_dom"/>
</dbReference>
<evidence type="ECO:0000256" key="4">
    <source>
        <dbReference type="ARBA" id="ARBA00022827"/>
    </source>
</evidence>
<keyword evidence="3 10" id="KW-0285">Flavoprotein</keyword>
<evidence type="ECO:0000256" key="5">
    <source>
        <dbReference type="ARBA" id="ARBA00023002"/>
    </source>
</evidence>
<evidence type="ECO:0000256" key="9">
    <source>
        <dbReference type="ARBA" id="ARBA00069043"/>
    </source>
</evidence>
<dbReference type="SUPFAM" id="SSF47203">
    <property type="entry name" value="Acyl-CoA dehydrogenase C-terminal domain-like"/>
    <property type="match status" value="1"/>
</dbReference>
<dbReference type="EMBL" id="BMMF01000003">
    <property type="protein sequence ID" value="GGK25160.1"/>
    <property type="molecule type" value="Genomic_DNA"/>
</dbReference>
<evidence type="ECO:0000259" key="14">
    <source>
        <dbReference type="Pfam" id="PF12806"/>
    </source>
</evidence>
<gene>
    <name evidence="15" type="ORF">GCM10011322_09650</name>
</gene>
<dbReference type="Pfam" id="PF02770">
    <property type="entry name" value="Acyl-CoA_dh_M"/>
    <property type="match status" value="1"/>
</dbReference>
<evidence type="ECO:0000256" key="7">
    <source>
        <dbReference type="ARBA" id="ARBA00058683"/>
    </source>
</evidence>
<dbReference type="RefSeq" id="WP_188910210.1">
    <property type="nucleotide sequence ID" value="NZ_BMMF01000003.1"/>
</dbReference>
<evidence type="ECO:0000256" key="8">
    <source>
        <dbReference type="ARBA" id="ARBA00066694"/>
    </source>
</evidence>
<evidence type="ECO:0000259" key="12">
    <source>
        <dbReference type="Pfam" id="PF02770"/>
    </source>
</evidence>
<protein>
    <recommendedName>
        <fullName evidence="9">3-methylmercaptopropionyl-CoA dehydrogenase</fullName>
        <ecNumber evidence="8">1.3.99.41</ecNumber>
    </recommendedName>
</protein>
<feature type="domain" description="Acetyl-CoA dehydrogenase-like C-terminal" evidence="14">
    <location>
        <begin position="467"/>
        <end position="587"/>
    </location>
</feature>
<dbReference type="PANTHER" id="PTHR42803">
    <property type="entry name" value="ACYL-COA DEHYDROGENASE"/>
    <property type="match status" value="1"/>
</dbReference>
<comment type="caution">
    <text evidence="15">The sequence shown here is derived from an EMBL/GenBank/DDBJ whole genome shotgun (WGS) entry which is preliminary data.</text>
</comment>
<dbReference type="InterPro" id="IPR009075">
    <property type="entry name" value="AcylCo_DH/oxidase_C"/>
</dbReference>
<keyword evidence="5 10" id="KW-0560">Oxidoreductase</keyword>
<dbReference type="EC" id="1.3.99.41" evidence="8"/>
<evidence type="ECO:0000313" key="15">
    <source>
        <dbReference type="EMBL" id="GGK25160.1"/>
    </source>
</evidence>
<dbReference type="AlphaFoldDB" id="A0A917Q587"/>
<dbReference type="InterPro" id="IPR009100">
    <property type="entry name" value="AcylCoA_DH/oxidase_NM_dom_sf"/>
</dbReference>
<keyword evidence="4 10" id="KW-0274">FAD</keyword>
<evidence type="ECO:0000256" key="6">
    <source>
        <dbReference type="ARBA" id="ARBA00051388"/>
    </source>
</evidence>
<dbReference type="InterPro" id="IPR046373">
    <property type="entry name" value="Acyl-CoA_Oxase/DH_mid-dom_sf"/>
</dbReference>
<dbReference type="Gene3D" id="1.20.140.10">
    <property type="entry name" value="Butyryl-CoA Dehydrogenase, subunit A, domain 3"/>
    <property type="match status" value="1"/>
</dbReference>
<comment type="catalytic activity">
    <reaction evidence="6">
        <text>3-(methylsulfanyl)propanoyl-CoA + oxidized [electron-transfer flavoprotein] + H(+) = 3-(methylsulfanyl)acryloyl-CoA + reduced [electron-transfer flavoprotein]</text>
        <dbReference type="Rhea" id="RHEA:52612"/>
        <dbReference type="Rhea" id="RHEA-COMP:10685"/>
        <dbReference type="Rhea" id="RHEA-COMP:10686"/>
        <dbReference type="ChEBI" id="CHEBI:15378"/>
        <dbReference type="ChEBI" id="CHEBI:57692"/>
        <dbReference type="ChEBI" id="CHEBI:58307"/>
        <dbReference type="ChEBI" id="CHEBI:82815"/>
        <dbReference type="ChEBI" id="CHEBI:84994"/>
        <dbReference type="EC" id="1.3.99.41"/>
    </reaction>
    <physiologicalReaction direction="left-to-right" evidence="6">
        <dbReference type="Rhea" id="RHEA:52613"/>
    </physiologicalReaction>
</comment>
<keyword evidence="16" id="KW-1185">Reference proteome</keyword>
<dbReference type="GO" id="GO:0016627">
    <property type="term" value="F:oxidoreductase activity, acting on the CH-CH group of donors"/>
    <property type="evidence" value="ECO:0007669"/>
    <property type="project" value="InterPro"/>
</dbReference>
<dbReference type="InterPro" id="IPR006091">
    <property type="entry name" value="Acyl-CoA_Oxase/DH_mid-dom"/>
</dbReference>
<proteinExistence type="inferred from homology"/>
<dbReference type="InterPro" id="IPR036250">
    <property type="entry name" value="AcylCo_DH-like_C"/>
</dbReference>
<feature type="domain" description="Acyl-CoA dehydrogenase/oxidase N-terminal" evidence="13">
    <location>
        <begin position="80"/>
        <end position="157"/>
    </location>
</feature>
<evidence type="ECO:0000256" key="2">
    <source>
        <dbReference type="ARBA" id="ARBA00009347"/>
    </source>
</evidence>
<feature type="domain" description="Acyl-CoA dehydrogenase/oxidase C-terminal" evidence="11">
    <location>
        <begin position="282"/>
        <end position="451"/>
    </location>
</feature>
<dbReference type="GO" id="GO:0050660">
    <property type="term" value="F:flavin adenine dinucleotide binding"/>
    <property type="evidence" value="ECO:0007669"/>
    <property type="project" value="InterPro"/>
</dbReference>
<feature type="domain" description="Acyl-CoA oxidase/dehydrogenase middle" evidence="12">
    <location>
        <begin position="163"/>
        <end position="271"/>
    </location>
</feature>
<dbReference type="Proteomes" id="UP000600449">
    <property type="component" value="Unassembled WGS sequence"/>
</dbReference>
<dbReference type="PANTHER" id="PTHR42803:SF1">
    <property type="entry name" value="BROAD-SPECIFICITY LINEAR ACYL-COA DEHYDROGENASE FADE5"/>
    <property type="match status" value="1"/>
</dbReference>
<accession>A0A917Q587</accession>
<dbReference type="Gene3D" id="1.10.540.10">
    <property type="entry name" value="Acyl-CoA dehydrogenase/oxidase, N-terminal domain"/>
    <property type="match status" value="1"/>
</dbReference>
<comment type="similarity">
    <text evidence="2 10">Belongs to the acyl-CoA dehydrogenase family.</text>
</comment>
<dbReference type="InterPro" id="IPR013786">
    <property type="entry name" value="AcylCoA_DH/ox_N"/>
</dbReference>
<evidence type="ECO:0000259" key="13">
    <source>
        <dbReference type="Pfam" id="PF02771"/>
    </source>
</evidence>
<evidence type="ECO:0000256" key="1">
    <source>
        <dbReference type="ARBA" id="ARBA00001974"/>
    </source>
</evidence>
<dbReference type="Pfam" id="PF02771">
    <property type="entry name" value="Acyl-CoA_dh_N"/>
    <property type="match status" value="1"/>
</dbReference>
<evidence type="ECO:0000256" key="3">
    <source>
        <dbReference type="ARBA" id="ARBA00022630"/>
    </source>
</evidence>
<name>A0A917Q587_9HYPH</name>
<reference evidence="15 16" key="1">
    <citation type="journal article" date="2014" name="Int. J. Syst. Evol. Microbiol.">
        <title>Complete genome sequence of Corynebacterium casei LMG S-19264T (=DSM 44701T), isolated from a smear-ripened cheese.</title>
        <authorList>
            <consortium name="US DOE Joint Genome Institute (JGI-PGF)"/>
            <person name="Walter F."/>
            <person name="Albersmeier A."/>
            <person name="Kalinowski J."/>
            <person name="Ruckert C."/>
        </authorList>
    </citation>
    <scope>NUCLEOTIDE SEQUENCE [LARGE SCALE GENOMIC DNA]</scope>
    <source>
        <strain evidence="15 16">CGMCC 1.9161</strain>
    </source>
</reference>
<organism evidence="15 16">
    <name type="scientific">Salinarimonas ramus</name>
    <dbReference type="NCBI Taxonomy" id="690164"/>
    <lineage>
        <taxon>Bacteria</taxon>
        <taxon>Pseudomonadati</taxon>
        <taxon>Pseudomonadota</taxon>
        <taxon>Alphaproteobacteria</taxon>
        <taxon>Hyphomicrobiales</taxon>
        <taxon>Salinarimonadaceae</taxon>
        <taxon>Salinarimonas</taxon>
    </lineage>
</organism>
<dbReference type="Gene3D" id="2.40.110.10">
    <property type="entry name" value="Butyryl-CoA Dehydrogenase, subunit A, domain 2"/>
    <property type="match status" value="1"/>
</dbReference>
<dbReference type="InterPro" id="IPR052166">
    <property type="entry name" value="Diverse_Acyl-CoA_DH"/>
</dbReference>
<evidence type="ECO:0000256" key="10">
    <source>
        <dbReference type="RuleBase" id="RU362125"/>
    </source>
</evidence>
<dbReference type="FunFam" id="2.40.110.10:FF:000031">
    <property type="entry name" value="Acyl-CoA dehydrogenase, putative"/>
    <property type="match status" value="1"/>
</dbReference>
<dbReference type="SUPFAM" id="SSF56645">
    <property type="entry name" value="Acyl-CoA dehydrogenase NM domain-like"/>
    <property type="match status" value="1"/>
</dbReference>
<comment type="function">
    <text evidence="7">Involved in the assimilation of dimethylsulphoniopropionate (DMSP), an important compound in the fixation of carbon in marine phytoplankton, by mediating the conversion of 3-(methylthio)propanoyl-CoA (MMPA-CoA) to 3-(methylthio)acryloyl-CoA (MTA-CoA).</text>
</comment>
<sequence>MPVYKAPVADTSFILHDVLDLSRHADLPGFAEATPDTVAAILEEGAKLTETSFAPVNLSGDQEGCTRHADGRVTTPKGFREAYDAYVQGGWLGLSVPEELGGQGLPSTLNTVMQEFASAANLALAMYPGLTMGAVAALIEHASPEQKARYLPKMVEGTWSGTMNLTEPHCGTDLGLIKTKAVPNGDGSFAITGTKIFISAGEHDLTENIVHLVLARIEGAPQGTKGISLFVVPKVLVNDDGSLGERNGVSCGSLEHKMGIHGNATCVMNYDGATGWLVGEENRGLAAMFVMMNEARLAVGVQGLAVSEVAYQNAVAYARDRLQGRSLTGPKNPDGPADPIIVHPDVRRTLMTIRSINEAARALILRTALESDIAHRSPDAAARQKALDFLGLMTPVVKGVFTDLGFDNAVKAQQMFGGHGYVEEWGMSQFVRDARITMIYEGANGIQAMDLVGRKLAKDGGRAVMTFFGEVEAFCKANASDPAMQPYVGPLGEGLGRLQQATMWFMNNAMAKPDNAGAGATDYMHMFGLVAMGYMWGLMAKAALAKEGEPGMAEKLVVGRFYMERLMPETAAQLARISAGADTTMALAADAF</sequence>
<evidence type="ECO:0000259" key="11">
    <source>
        <dbReference type="Pfam" id="PF00441"/>
    </source>
</evidence>
<dbReference type="Pfam" id="PF00441">
    <property type="entry name" value="Acyl-CoA_dh_1"/>
    <property type="match status" value="1"/>
</dbReference>